<reference evidence="1 2" key="1">
    <citation type="journal article" date="2019" name="Commun. Biol.">
        <title>The bagworm genome reveals a unique fibroin gene that provides high tensile strength.</title>
        <authorList>
            <person name="Kono N."/>
            <person name="Nakamura H."/>
            <person name="Ohtoshi R."/>
            <person name="Tomita M."/>
            <person name="Numata K."/>
            <person name="Arakawa K."/>
        </authorList>
    </citation>
    <scope>NUCLEOTIDE SEQUENCE [LARGE SCALE GENOMIC DNA]</scope>
</reference>
<evidence type="ECO:0000313" key="2">
    <source>
        <dbReference type="Proteomes" id="UP000299102"/>
    </source>
</evidence>
<gene>
    <name evidence="1" type="ORF">EVAR_63855_1</name>
</gene>
<dbReference type="AlphaFoldDB" id="A0A4C1SF66"/>
<keyword evidence="2" id="KW-1185">Reference proteome</keyword>
<comment type="caution">
    <text evidence="1">The sequence shown here is derived from an EMBL/GenBank/DDBJ whole genome shotgun (WGS) entry which is preliminary data.</text>
</comment>
<evidence type="ECO:0000313" key="1">
    <source>
        <dbReference type="EMBL" id="GBO99749.1"/>
    </source>
</evidence>
<dbReference type="Proteomes" id="UP000299102">
    <property type="component" value="Unassembled WGS sequence"/>
</dbReference>
<proteinExistence type="predicted"/>
<protein>
    <submittedName>
        <fullName evidence="1">Uncharacterized protein</fullName>
    </submittedName>
</protein>
<sequence length="88" mass="10317">MLCHCSRLRSCSGLKEVLIINTLDYIATFFSDARRITITISPYHLTYDTVSVRRAVPAFRTNTVYYVISAAMYRRLRVFKCVMLWILM</sequence>
<accession>A0A4C1SF66</accession>
<organism evidence="1 2">
    <name type="scientific">Eumeta variegata</name>
    <name type="common">Bagworm moth</name>
    <name type="synonym">Eumeta japonica</name>
    <dbReference type="NCBI Taxonomy" id="151549"/>
    <lineage>
        <taxon>Eukaryota</taxon>
        <taxon>Metazoa</taxon>
        <taxon>Ecdysozoa</taxon>
        <taxon>Arthropoda</taxon>
        <taxon>Hexapoda</taxon>
        <taxon>Insecta</taxon>
        <taxon>Pterygota</taxon>
        <taxon>Neoptera</taxon>
        <taxon>Endopterygota</taxon>
        <taxon>Lepidoptera</taxon>
        <taxon>Glossata</taxon>
        <taxon>Ditrysia</taxon>
        <taxon>Tineoidea</taxon>
        <taxon>Psychidae</taxon>
        <taxon>Oiketicinae</taxon>
        <taxon>Eumeta</taxon>
    </lineage>
</organism>
<name>A0A4C1SF66_EUMVA</name>
<dbReference type="EMBL" id="BGZK01003304">
    <property type="protein sequence ID" value="GBO99749.1"/>
    <property type="molecule type" value="Genomic_DNA"/>
</dbReference>